<evidence type="ECO:0000256" key="2">
    <source>
        <dbReference type="ARBA" id="ARBA00035119"/>
    </source>
</evidence>
<dbReference type="STRING" id="48709.A0A1D2N534"/>
<dbReference type="InterPro" id="IPR019438">
    <property type="entry name" value="Q_salvage"/>
</dbReference>
<gene>
    <name evidence="7" type="ORF">Ocin01_06291</name>
</gene>
<sequence length="327" mass="37027">MANLEATTALSPKESGEFIVKNAKFVQVLEDGAAKCGEEAADWIFLVDTLNFSFWSGVSTDVEKPEGSSEPPKWEVSYKGENHTGYFGLCAGVNRAIDEGLDITNPKVYGSLSADDILRIFRSETSTPIPLVEDRVKNLHEAGRVLIEKYQGSFVNCIKACSNSAQALLKLVVNDFPSYRDEADFEGKRVSIYKRVQILIGDIWACFDGKDLGHFEDIETLTMFADYRVPQVLLHYGALKYSPQLMELLEKDNTLPNGDPREVEIRGASIHAVELVKENVRKRLVSADMPISRINSILIDHFLWDYRREHAKAMEKYPYHKTRCIYY</sequence>
<dbReference type="OMA" id="FSFWSEE"/>
<comment type="catalytic activity">
    <reaction evidence="5 6">
        <text>queuosine 5'-phosphate + H2O = queuine + D-ribose 5-phosphate</text>
        <dbReference type="Rhea" id="RHEA:75387"/>
        <dbReference type="ChEBI" id="CHEBI:15377"/>
        <dbReference type="ChEBI" id="CHEBI:17433"/>
        <dbReference type="ChEBI" id="CHEBI:78346"/>
        <dbReference type="ChEBI" id="CHEBI:194371"/>
    </reaction>
    <physiologicalReaction direction="left-to-right" evidence="5 6">
        <dbReference type="Rhea" id="RHEA:75388"/>
    </physiologicalReaction>
</comment>
<organism evidence="7 8">
    <name type="scientific">Orchesella cincta</name>
    <name type="common">Springtail</name>
    <name type="synonym">Podura cincta</name>
    <dbReference type="NCBI Taxonomy" id="48709"/>
    <lineage>
        <taxon>Eukaryota</taxon>
        <taxon>Metazoa</taxon>
        <taxon>Ecdysozoa</taxon>
        <taxon>Arthropoda</taxon>
        <taxon>Hexapoda</taxon>
        <taxon>Collembola</taxon>
        <taxon>Entomobryomorpha</taxon>
        <taxon>Entomobryoidea</taxon>
        <taxon>Orchesellidae</taxon>
        <taxon>Orchesellinae</taxon>
        <taxon>Orchesella</taxon>
    </lineage>
</organism>
<evidence type="ECO:0000256" key="3">
    <source>
        <dbReference type="ARBA" id="ARBA00035306"/>
    </source>
</evidence>
<evidence type="ECO:0000256" key="4">
    <source>
        <dbReference type="ARBA" id="ARBA00035393"/>
    </source>
</evidence>
<evidence type="ECO:0000313" key="7">
    <source>
        <dbReference type="EMBL" id="ODN00389.1"/>
    </source>
</evidence>
<keyword evidence="8" id="KW-1185">Reference proteome</keyword>
<protein>
    <recommendedName>
        <fullName evidence="3 6">Queuosine 5'-phosphate N-glycosylase/hydrolase</fullName>
        <ecNumber evidence="6">3.2.2.-</ecNumber>
    </recommendedName>
    <alternativeName>
        <fullName evidence="4 6">Queuosine-nucleotide N-glycosylase/hydrolase</fullName>
    </alternativeName>
</protein>
<keyword evidence="1 6" id="KW-0378">Hydrolase</keyword>
<evidence type="ECO:0000256" key="5">
    <source>
        <dbReference type="ARBA" id="ARBA00048204"/>
    </source>
</evidence>
<reference evidence="7 8" key="1">
    <citation type="journal article" date="2016" name="Genome Biol. Evol.">
        <title>Gene Family Evolution Reflects Adaptation to Soil Environmental Stressors in the Genome of the Collembolan Orchesella cincta.</title>
        <authorList>
            <person name="Faddeeva-Vakhrusheva A."/>
            <person name="Derks M.F."/>
            <person name="Anvar S.Y."/>
            <person name="Agamennone V."/>
            <person name="Suring W."/>
            <person name="Smit S."/>
            <person name="van Straalen N.M."/>
            <person name="Roelofs D."/>
        </authorList>
    </citation>
    <scope>NUCLEOTIDE SEQUENCE [LARGE SCALE GENOMIC DNA]</scope>
    <source>
        <tissue evidence="7">Mixed pool</tissue>
    </source>
</reference>
<dbReference type="Proteomes" id="UP000094527">
    <property type="component" value="Unassembled WGS sequence"/>
</dbReference>
<name>A0A1D2N534_ORCCI</name>
<dbReference type="PANTHER" id="PTHR21314:SF0">
    <property type="entry name" value="QUEUOSINE 5'-PHOSPHATE N-GLYCOSYLASE_HYDROLASE"/>
    <property type="match status" value="1"/>
</dbReference>
<evidence type="ECO:0000313" key="8">
    <source>
        <dbReference type="Proteomes" id="UP000094527"/>
    </source>
</evidence>
<dbReference type="GO" id="GO:0006400">
    <property type="term" value="P:tRNA modification"/>
    <property type="evidence" value="ECO:0007669"/>
    <property type="project" value="TreeGrafter"/>
</dbReference>
<accession>A0A1D2N534</accession>
<comment type="similarity">
    <text evidence="2 6">Belongs to the QNG1 protein family.</text>
</comment>
<comment type="caution">
    <text evidence="7">The sequence shown here is derived from an EMBL/GenBank/DDBJ whole genome shotgun (WGS) entry which is preliminary data.</text>
</comment>
<evidence type="ECO:0000256" key="6">
    <source>
        <dbReference type="RuleBase" id="RU365002"/>
    </source>
</evidence>
<dbReference type="AlphaFoldDB" id="A0A1D2N534"/>
<dbReference type="EC" id="3.2.2.-" evidence="6"/>
<dbReference type="GO" id="GO:0016787">
    <property type="term" value="F:hydrolase activity"/>
    <property type="evidence" value="ECO:0007669"/>
    <property type="project" value="UniProtKB-KW"/>
</dbReference>
<dbReference type="OrthoDB" id="416777at2759"/>
<dbReference type="EMBL" id="LJIJ01000210">
    <property type="protein sequence ID" value="ODN00389.1"/>
    <property type="molecule type" value="Genomic_DNA"/>
</dbReference>
<dbReference type="Pfam" id="PF10343">
    <property type="entry name" value="Q_salvage"/>
    <property type="match status" value="1"/>
</dbReference>
<proteinExistence type="inferred from homology"/>
<evidence type="ECO:0000256" key="1">
    <source>
        <dbReference type="ARBA" id="ARBA00022801"/>
    </source>
</evidence>
<comment type="function">
    <text evidence="6">Catalyzes the hydrolysis of queuosine 5'-phosphate, releasing the nucleobase queuine (q). Is required for salvage of queuine from exogenous queuosine (Q) that is imported and then converted to queuosine 5'-phosphate intracellularly.</text>
</comment>
<dbReference type="PANTHER" id="PTHR21314">
    <property type="entry name" value="QUEUOSINE 5'-PHOSPHATE N-GLYCOSYLASE_HYDROLASE-RELATED"/>
    <property type="match status" value="1"/>
</dbReference>